<proteinExistence type="predicted"/>
<gene>
    <name evidence="2" type="ORF">BLNAU_22077</name>
</gene>
<comment type="caution">
    <text evidence="2">The sequence shown here is derived from an EMBL/GenBank/DDBJ whole genome shotgun (WGS) entry which is preliminary data.</text>
</comment>
<organism evidence="2 3">
    <name type="scientific">Blattamonas nauphoetae</name>
    <dbReference type="NCBI Taxonomy" id="2049346"/>
    <lineage>
        <taxon>Eukaryota</taxon>
        <taxon>Metamonada</taxon>
        <taxon>Preaxostyla</taxon>
        <taxon>Oxymonadida</taxon>
        <taxon>Blattamonas</taxon>
    </lineage>
</organism>
<feature type="region of interest" description="Disordered" evidence="1">
    <location>
        <begin position="597"/>
        <end position="618"/>
    </location>
</feature>
<dbReference type="EMBL" id="JARBJD010000370">
    <property type="protein sequence ID" value="KAK2942996.1"/>
    <property type="molecule type" value="Genomic_DNA"/>
</dbReference>
<evidence type="ECO:0000313" key="3">
    <source>
        <dbReference type="Proteomes" id="UP001281761"/>
    </source>
</evidence>
<evidence type="ECO:0000313" key="2">
    <source>
        <dbReference type="EMBL" id="KAK2942996.1"/>
    </source>
</evidence>
<accession>A0ABQ9WU08</accession>
<evidence type="ECO:0000256" key="1">
    <source>
        <dbReference type="SAM" id="MobiDB-lite"/>
    </source>
</evidence>
<protein>
    <submittedName>
        <fullName evidence="2">Uncharacterized protein</fullName>
    </submittedName>
</protein>
<reference evidence="2 3" key="1">
    <citation type="journal article" date="2022" name="bioRxiv">
        <title>Genomics of Preaxostyla Flagellates Illuminates Evolutionary Transitions and the Path Towards Mitochondrial Loss.</title>
        <authorList>
            <person name="Novak L.V.F."/>
            <person name="Treitli S.C."/>
            <person name="Pyrih J."/>
            <person name="Halakuc P."/>
            <person name="Pipaliya S.V."/>
            <person name="Vacek V."/>
            <person name="Brzon O."/>
            <person name="Soukal P."/>
            <person name="Eme L."/>
            <person name="Dacks J.B."/>
            <person name="Karnkowska A."/>
            <person name="Elias M."/>
            <person name="Hampl V."/>
        </authorList>
    </citation>
    <scope>NUCLEOTIDE SEQUENCE [LARGE SCALE GENOMIC DNA]</scope>
    <source>
        <strain evidence="2">NAU3</strain>
        <tissue evidence="2">Gut</tissue>
    </source>
</reference>
<dbReference type="Proteomes" id="UP001281761">
    <property type="component" value="Unassembled WGS sequence"/>
</dbReference>
<keyword evidence="3" id="KW-1185">Reference proteome</keyword>
<name>A0ABQ9WU08_9EUKA</name>
<sequence>MHTDQPRRDKMSGHFGEIEQRCFGIPNGILVISSLSFEATVASFARSLITRHTAGIPAPSSCLPPSNPQLVTLSNTSFVSGNSTASTRSGVLDVTLSEGSTFTLTHSSKPFPSCSSPKATTNLIFISHPSLSESVLSSSLDFDWTTGSDSLADFAVKEGDHPVSVTLFLYFSSLGDEMIISNDSCDVSVCGFSEYPCASLTAFHSRIGDTPDKTVTFRTSIDHSAELTLTEGTTLAGNEQHLVIKETSTSETPNSLFTIRANMSIEQLFVEIPSTFQHSSLLKYQSGSLEMSNCSLTQQDSTHPIHSDPDSLGFKSQREPDILHMCCIVEREGKCDFCDHYRIHILPSPQQHFHDLHVFRPNERDLPRICEHNHLVFDSPSSNTDTEIEIDVYVVGKNLDKTMTSTKWENSFSREKGSSIWGEDTATGPNISLLPYLVALEGPVEIDDDRKGFEKCGHFFMSCNSLELGLRRMKEASVDAMKVMERITATTQLEPQRDLCIEGNDESSTLSFSLDGCFVNSPKDATTSISVLVPLWHTLVHFLHHHDDQQQLHIDRFSFSTASSHLHQSTMSTFTLSCTSSILALLHTVEVFGWRDNSSDSGDQRRRRRDGKGQMVNNVFDDLDTPSLHHLSTKLNSVIRNADDSDDNKV</sequence>